<evidence type="ECO:0000313" key="6">
    <source>
        <dbReference type="EMBL" id="PRX47150.1"/>
    </source>
</evidence>
<comment type="caution">
    <text evidence="6">The sequence shown here is derived from an EMBL/GenBank/DDBJ whole genome shotgun (WGS) entry which is preliminary data.</text>
</comment>
<proteinExistence type="inferred from homology"/>
<dbReference type="GO" id="GO:0006826">
    <property type="term" value="P:iron ion transport"/>
    <property type="evidence" value="ECO:0007669"/>
    <property type="project" value="UniProtKB-KW"/>
</dbReference>
<dbReference type="PIRSF" id="PIRSF002825">
    <property type="entry name" value="CfbpA"/>
    <property type="match status" value="1"/>
</dbReference>
<sequence>MFPIRPRVRTGAVIAAIVALTAPLAVACGSGQAGPDTLVIYSGRHEGLVGGLLDRLGQATGLDVEVRYGGSAEMAAQILEEGAATEADLFFSQDAGALGALGEQGRLATLPARVLNRAPEKFRAADGSWVATSARARVVAYDPGQVREEELPESADDLLDPRWRGQIGYAPTNASWQASVTGFRVLRGEAGARAWLTGFAGNQPQRYQNNLAVLDAVDQGQIALGLINHYYWHRKVAEVGEENVNARLHYVGGDDPLALVNVAGAGVVEGNDSPDAALKAVEFLLSEQAQRYFADNTAEYPVNADVTSARHDLPPLTEVQSPDIDLSSLSSLQETLAMLQEVGLS</sequence>
<dbReference type="AlphaFoldDB" id="A0A2T0LTT5"/>
<reference evidence="6 7" key="1">
    <citation type="submission" date="2018-03" db="EMBL/GenBank/DDBJ databases">
        <title>Genomic Encyclopedia of Type Strains, Phase III (KMG-III): the genomes of soil and plant-associated and newly described type strains.</title>
        <authorList>
            <person name="Whitman W."/>
        </authorList>
    </citation>
    <scope>NUCLEOTIDE SEQUENCE [LARGE SCALE GENOMIC DNA]</scope>
    <source>
        <strain evidence="6 7">CGMCC 4.7125</strain>
    </source>
</reference>
<evidence type="ECO:0000256" key="3">
    <source>
        <dbReference type="ARBA" id="ARBA00022729"/>
    </source>
</evidence>
<keyword evidence="3 5" id="KW-0732">Signal</keyword>
<dbReference type="InterPro" id="IPR026045">
    <property type="entry name" value="Ferric-bd"/>
</dbReference>
<name>A0A2T0LTT5_9PSEU</name>
<dbReference type="PROSITE" id="PS51257">
    <property type="entry name" value="PROKAR_LIPOPROTEIN"/>
    <property type="match status" value="1"/>
</dbReference>
<dbReference type="EMBL" id="PVNH01000006">
    <property type="protein sequence ID" value="PRX47150.1"/>
    <property type="molecule type" value="Genomic_DNA"/>
</dbReference>
<feature type="binding site" evidence="4">
    <location>
        <position position="45"/>
    </location>
    <ligand>
        <name>Fe cation</name>
        <dbReference type="ChEBI" id="CHEBI:24875"/>
    </ligand>
</feature>
<dbReference type="Proteomes" id="UP000238362">
    <property type="component" value="Unassembled WGS sequence"/>
</dbReference>
<evidence type="ECO:0000256" key="2">
    <source>
        <dbReference type="ARBA" id="ARBA00022496"/>
    </source>
</evidence>
<dbReference type="Pfam" id="PF13343">
    <property type="entry name" value="SBP_bac_6"/>
    <property type="match status" value="1"/>
</dbReference>
<dbReference type="PANTHER" id="PTHR30006:SF15">
    <property type="entry name" value="IRON-UTILIZATION PERIPLASMIC PROTEIN"/>
    <property type="match status" value="1"/>
</dbReference>
<comment type="similarity">
    <text evidence="1">Belongs to the bacterial solute-binding protein 1 family.</text>
</comment>
<evidence type="ECO:0000256" key="5">
    <source>
        <dbReference type="SAM" id="SignalP"/>
    </source>
</evidence>
<dbReference type="SUPFAM" id="SSF53850">
    <property type="entry name" value="Periplasmic binding protein-like II"/>
    <property type="match status" value="1"/>
</dbReference>
<evidence type="ECO:0000256" key="1">
    <source>
        <dbReference type="ARBA" id="ARBA00008520"/>
    </source>
</evidence>
<feature type="chain" id="PRO_5015761674" evidence="5">
    <location>
        <begin position="28"/>
        <end position="345"/>
    </location>
</feature>
<keyword evidence="7" id="KW-1185">Reference proteome</keyword>
<keyword evidence="2" id="KW-0410">Iron transport</keyword>
<feature type="signal peptide" evidence="5">
    <location>
        <begin position="1"/>
        <end position="27"/>
    </location>
</feature>
<evidence type="ECO:0000256" key="4">
    <source>
        <dbReference type="PIRSR" id="PIRSR002825-1"/>
    </source>
</evidence>
<evidence type="ECO:0000313" key="7">
    <source>
        <dbReference type="Proteomes" id="UP000238362"/>
    </source>
</evidence>
<dbReference type="PANTHER" id="PTHR30006">
    <property type="entry name" value="THIAMINE-BINDING PERIPLASMIC PROTEIN-RELATED"/>
    <property type="match status" value="1"/>
</dbReference>
<keyword evidence="2" id="KW-0813">Transport</keyword>
<protein>
    <submittedName>
        <fullName evidence="6">Iron(III) transport system substrate-binding protein</fullName>
    </submittedName>
</protein>
<feature type="binding site" evidence="4">
    <location>
        <position position="231"/>
    </location>
    <ligand>
        <name>Fe cation</name>
        <dbReference type="ChEBI" id="CHEBI:24875"/>
    </ligand>
</feature>
<dbReference type="GO" id="GO:0046872">
    <property type="term" value="F:metal ion binding"/>
    <property type="evidence" value="ECO:0007669"/>
    <property type="project" value="UniProtKB-KW"/>
</dbReference>
<dbReference type="GO" id="GO:0030288">
    <property type="term" value="C:outer membrane-bounded periplasmic space"/>
    <property type="evidence" value="ECO:0007669"/>
    <property type="project" value="TreeGrafter"/>
</dbReference>
<keyword evidence="4" id="KW-0408">Iron</keyword>
<keyword evidence="4" id="KW-0479">Metal-binding</keyword>
<dbReference type="RefSeq" id="WP_245900751.1">
    <property type="nucleotide sequence ID" value="NZ_PVNH01000006.1"/>
</dbReference>
<organism evidence="6 7">
    <name type="scientific">Prauserella shujinwangii</name>
    <dbReference type="NCBI Taxonomy" id="1453103"/>
    <lineage>
        <taxon>Bacteria</taxon>
        <taxon>Bacillati</taxon>
        <taxon>Actinomycetota</taxon>
        <taxon>Actinomycetes</taxon>
        <taxon>Pseudonocardiales</taxon>
        <taxon>Pseudonocardiaceae</taxon>
        <taxon>Prauserella</taxon>
    </lineage>
</organism>
<keyword evidence="2" id="KW-0406">Ion transport</keyword>
<gene>
    <name evidence="6" type="ORF">B0I33_106249</name>
</gene>
<accession>A0A2T0LTT5</accession>
<dbReference type="CDD" id="cd13543">
    <property type="entry name" value="PBP2_Fbp"/>
    <property type="match status" value="1"/>
</dbReference>
<dbReference type="Gene3D" id="3.40.190.10">
    <property type="entry name" value="Periplasmic binding protein-like II"/>
    <property type="match status" value="2"/>
</dbReference>
<feature type="binding site" evidence="4">
    <location>
        <position position="230"/>
    </location>
    <ligand>
        <name>Fe cation</name>
        <dbReference type="ChEBI" id="CHEBI:24875"/>
    </ligand>
</feature>